<comment type="caution">
    <text evidence="6">The sequence shown here is derived from an EMBL/GenBank/DDBJ whole genome shotgun (WGS) entry which is preliminary data.</text>
</comment>
<feature type="modified residue" description="Phosphohistidine; by HPr" evidence="5">
    <location>
        <position position="73"/>
    </location>
</feature>
<dbReference type="SUPFAM" id="SSF46973">
    <property type="entry name" value="Enzyme IIa from lactose specific PTS, IIa-lac"/>
    <property type="match status" value="1"/>
</dbReference>
<evidence type="ECO:0000256" key="2">
    <source>
        <dbReference type="ARBA" id="ARBA00022597"/>
    </source>
</evidence>
<dbReference type="RefSeq" id="WP_281093721.1">
    <property type="nucleotide sequence ID" value="NZ_JARYZI010000004.1"/>
</dbReference>
<dbReference type="PROSITE" id="PS51095">
    <property type="entry name" value="PTS_EIIA_TYPE_3"/>
    <property type="match status" value="1"/>
</dbReference>
<keyword evidence="3" id="KW-0808">Transferase</keyword>
<keyword evidence="1" id="KW-0813">Transport</keyword>
<dbReference type="PIRSF" id="PIRSF000699">
    <property type="entry name" value="PTS_IILac_III"/>
    <property type="match status" value="1"/>
</dbReference>
<dbReference type="PANTHER" id="PTHR34382">
    <property type="entry name" value="PTS SYSTEM N,N'-DIACETYLCHITOBIOSE-SPECIFIC EIIA COMPONENT"/>
    <property type="match status" value="1"/>
</dbReference>
<proteinExistence type="predicted"/>
<dbReference type="CDD" id="cd00215">
    <property type="entry name" value="PTS_IIA_lac"/>
    <property type="match status" value="1"/>
</dbReference>
<dbReference type="PANTHER" id="PTHR34382:SF7">
    <property type="entry name" value="PTS SYSTEM N,N'-DIACETYLCHITOBIOSE-SPECIFIC EIIA COMPONENT"/>
    <property type="match status" value="1"/>
</dbReference>
<protein>
    <submittedName>
        <fullName evidence="6">PTS lactose/cellobiose transporter subunit IIA</fullName>
    </submittedName>
</protein>
<dbReference type="Pfam" id="PF02255">
    <property type="entry name" value="PTS_IIA"/>
    <property type="match status" value="1"/>
</dbReference>
<dbReference type="InterPro" id="IPR036542">
    <property type="entry name" value="PTS_IIA_lac/cel_sf"/>
</dbReference>
<evidence type="ECO:0000313" key="6">
    <source>
        <dbReference type="EMBL" id="MDH8677893.1"/>
    </source>
</evidence>
<gene>
    <name evidence="6" type="ORF">QE109_07025</name>
</gene>
<dbReference type="EMBL" id="JARYZI010000004">
    <property type="protein sequence ID" value="MDH8677893.1"/>
    <property type="molecule type" value="Genomic_DNA"/>
</dbReference>
<organism evidence="6 7">
    <name type="scientific">Fusibacter bizertensis</name>
    <dbReference type="NCBI Taxonomy" id="1488331"/>
    <lineage>
        <taxon>Bacteria</taxon>
        <taxon>Bacillati</taxon>
        <taxon>Bacillota</taxon>
        <taxon>Clostridia</taxon>
        <taxon>Eubacteriales</taxon>
        <taxon>Eubacteriales Family XII. Incertae Sedis</taxon>
        <taxon>Fusibacter</taxon>
    </lineage>
</organism>
<keyword evidence="4" id="KW-0598">Phosphotransferase system</keyword>
<dbReference type="InterPro" id="IPR003188">
    <property type="entry name" value="PTS_IIA_lac/cel"/>
</dbReference>
<evidence type="ECO:0000256" key="4">
    <source>
        <dbReference type="ARBA" id="ARBA00022683"/>
    </source>
</evidence>
<keyword evidence="2" id="KW-0762">Sugar transport</keyword>
<evidence type="ECO:0000256" key="3">
    <source>
        <dbReference type="ARBA" id="ARBA00022679"/>
    </source>
</evidence>
<sequence>MENIILNLITNSGEAKSYAMEAIAFAKEQNFEAANNALEASGKSLSLAHKSQTKLIQSEAGGEKVELSMLLVHAQDHLMNATTTKDLATEMVQLYEVIYQKNV</sequence>
<name>A0ABT6NBU9_9FIRM</name>
<evidence type="ECO:0000313" key="7">
    <source>
        <dbReference type="Proteomes" id="UP001158045"/>
    </source>
</evidence>
<evidence type="ECO:0000256" key="5">
    <source>
        <dbReference type="PROSITE-ProRule" id="PRU00418"/>
    </source>
</evidence>
<dbReference type="Gene3D" id="1.20.58.80">
    <property type="entry name" value="Phosphotransferase system, lactose/cellobiose-type IIA subunit"/>
    <property type="match status" value="1"/>
</dbReference>
<accession>A0ABT6NBU9</accession>
<reference evidence="6 7" key="1">
    <citation type="submission" date="2023-04" db="EMBL/GenBank/DDBJ databases">
        <title>Fusibacter bizertensis strain WBS, isolated from littoral bottom sediments of the Arctic seas - biochemical and genomic analysis.</title>
        <authorList>
            <person name="Brioukhanov A.L."/>
        </authorList>
    </citation>
    <scope>NUCLEOTIDE SEQUENCE [LARGE SCALE GENOMIC DNA]</scope>
    <source>
        <strain evidence="6 7">WBS</strain>
    </source>
</reference>
<evidence type="ECO:0000256" key="1">
    <source>
        <dbReference type="ARBA" id="ARBA00022448"/>
    </source>
</evidence>
<keyword evidence="7" id="KW-1185">Reference proteome</keyword>
<dbReference type="Proteomes" id="UP001158045">
    <property type="component" value="Unassembled WGS sequence"/>
</dbReference>